<dbReference type="Proteomes" id="UP000051530">
    <property type="component" value="Unassembled WGS sequence"/>
</dbReference>
<sequence length="84" mass="10224">MKLLRTSKDTIQKKVNLSFILKQFCFYSQKNTFDVFQFVFDQKDFPFLSDITVYQELIQFLILNFILDVYNFVQKTLINLFNKF</sequence>
<keyword evidence="2" id="KW-1185">Reference proteome</keyword>
<dbReference type="VEuPathDB" id="MicrosporidiaDB:M153_5160002829"/>
<comment type="caution">
    <text evidence="1">The sequence shown here is derived from an EMBL/GenBank/DDBJ whole genome shotgun (WGS) entry which is preliminary data.</text>
</comment>
<accession>A0A0R0M321</accession>
<evidence type="ECO:0000313" key="2">
    <source>
        <dbReference type="Proteomes" id="UP000051530"/>
    </source>
</evidence>
<proteinExistence type="predicted"/>
<organism evidence="1 2">
    <name type="scientific">Pseudoloma neurophilia</name>
    <dbReference type="NCBI Taxonomy" id="146866"/>
    <lineage>
        <taxon>Eukaryota</taxon>
        <taxon>Fungi</taxon>
        <taxon>Fungi incertae sedis</taxon>
        <taxon>Microsporidia</taxon>
        <taxon>Pseudoloma</taxon>
    </lineage>
</organism>
<dbReference type="EMBL" id="LGUB01000194">
    <property type="protein sequence ID" value="KRH93860.1"/>
    <property type="molecule type" value="Genomic_DNA"/>
</dbReference>
<protein>
    <submittedName>
        <fullName evidence="1">Uncharacterized protein</fullName>
    </submittedName>
</protein>
<name>A0A0R0M321_9MICR</name>
<dbReference type="AlphaFoldDB" id="A0A0R0M321"/>
<reference evidence="1 2" key="1">
    <citation type="submission" date="2015-07" db="EMBL/GenBank/DDBJ databases">
        <title>The genome of Pseudoloma neurophilia, a relevant intracellular parasite of the zebrafish.</title>
        <authorList>
            <person name="Ndikumana S."/>
            <person name="Pelin A."/>
            <person name="Sanders J."/>
            <person name="Corradi N."/>
        </authorList>
    </citation>
    <scope>NUCLEOTIDE SEQUENCE [LARGE SCALE GENOMIC DNA]</scope>
    <source>
        <strain evidence="1 2">MK1</strain>
    </source>
</reference>
<evidence type="ECO:0000313" key="1">
    <source>
        <dbReference type="EMBL" id="KRH93860.1"/>
    </source>
</evidence>
<gene>
    <name evidence="1" type="ORF">M153_5160002829</name>
</gene>